<evidence type="ECO:0000256" key="1">
    <source>
        <dbReference type="SAM" id="MobiDB-lite"/>
    </source>
</evidence>
<comment type="caution">
    <text evidence="2">The sequence shown here is derived from an EMBL/GenBank/DDBJ whole genome shotgun (WGS) entry which is preliminary data.</text>
</comment>
<feature type="compositionally biased region" description="Gly residues" evidence="1">
    <location>
        <begin position="106"/>
        <end position="130"/>
    </location>
</feature>
<sequence>MVTHPFHPLAGCRLAVAFTERKAGSLVFVCGDGDAEWVRIPLSWTDKVPLLAGHRLSAEGLTALKALVDALSKAPGHRCASLRGGEKLQVEGSSPNADSPEVRHGVGAGSDGAGDGAGEHGAGGAEGRRR</sequence>
<dbReference type="Proteomes" id="UP001499854">
    <property type="component" value="Unassembled WGS sequence"/>
</dbReference>
<organism evidence="2 3">
    <name type="scientific">Catenulispora subtropica</name>
    <dbReference type="NCBI Taxonomy" id="450798"/>
    <lineage>
        <taxon>Bacteria</taxon>
        <taxon>Bacillati</taxon>
        <taxon>Actinomycetota</taxon>
        <taxon>Actinomycetes</taxon>
        <taxon>Catenulisporales</taxon>
        <taxon>Catenulisporaceae</taxon>
        <taxon>Catenulispora</taxon>
    </lineage>
</organism>
<protein>
    <submittedName>
        <fullName evidence="2">Uncharacterized protein</fullName>
    </submittedName>
</protein>
<evidence type="ECO:0000313" key="3">
    <source>
        <dbReference type="Proteomes" id="UP001499854"/>
    </source>
</evidence>
<gene>
    <name evidence="2" type="ORF">GCM10009838_17760</name>
</gene>
<evidence type="ECO:0000313" key="2">
    <source>
        <dbReference type="EMBL" id="GAA1961589.1"/>
    </source>
</evidence>
<dbReference type="EMBL" id="BAAAQM010000007">
    <property type="protein sequence ID" value="GAA1961589.1"/>
    <property type="molecule type" value="Genomic_DNA"/>
</dbReference>
<feature type="region of interest" description="Disordered" evidence="1">
    <location>
        <begin position="82"/>
        <end position="130"/>
    </location>
</feature>
<dbReference type="Pfam" id="PF17342">
    <property type="entry name" value="DUF5372"/>
    <property type="match status" value="1"/>
</dbReference>
<proteinExistence type="predicted"/>
<reference evidence="3" key="1">
    <citation type="journal article" date="2019" name="Int. J. Syst. Evol. Microbiol.">
        <title>The Global Catalogue of Microorganisms (GCM) 10K type strain sequencing project: providing services to taxonomists for standard genome sequencing and annotation.</title>
        <authorList>
            <consortium name="The Broad Institute Genomics Platform"/>
            <consortium name="The Broad Institute Genome Sequencing Center for Infectious Disease"/>
            <person name="Wu L."/>
            <person name="Ma J."/>
        </authorList>
    </citation>
    <scope>NUCLEOTIDE SEQUENCE [LARGE SCALE GENOMIC DNA]</scope>
    <source>
        <strain evidence="3">JCM 16013</strain>
    </source>
</reference>
<accession>A0ABP5CC29</accession>
<name>A0ABP5CC29_9ACTN</name>
<keyword evidence="3" id="KW-1185">Reference proteome</keyword>
<dbReference type="InterPro" id="IPR035315">
    <property type="entry name" value="DUF5372"/>
</dbReference>